<sequence length="201" mass="22845">MVVAEALVLSVFKLLASVAHLPAAMATIRNKSLLRSLEQENNTKVRQVPVSDLKKVSRAISILQQSNAALAKLVNNLQMYYERKYKSKVLELQTALQLKTQTIAQIEQDFVVEYLFVVKIKNCVYLLNDFEAVNKYLSDNSDCRVILCRISKSSNVERALISALAVSKCPERIRVNGDEIIFQTPDDLDKFENELRIMYSD</sequence>
<proteinExistence type="predicted"/>
<organism evidence="1 2">
    <name type="scientific">Spodoptera eridania nucleopolyhedrovirus</name>
    <dbReference type="NCBI Taxonomy" id="2315721"/>
    <lineage>
        <taxon>Viruses</taxon>
        <taxon>Viruses incertae sedis</taxon>
        <taxon>Naldaviricetes</taxon>
        <taxon>Lefavirales</taxon>
        <taxon>Baculoviridae</taxon>
        <taxon>Alphabaculovirus</taxon>
        <taxon>Alphabaculovirus speridaniae</taxon>
    </lineage>
</organism>
<dbReference type="EMBL" id="MH320559">
    <property type="protein sequence ID" value="AXU41626.1"/>
    <property type="molecule type" value="Genomic_DNA"/>
</dbReference>
<accession>A0A346TPW6</accession>
<evidence type="ECO:0000313" key="2">
    <source>
        <dbReference type="Proteomes" id="UP000503448"/>
    </source>
</evidence>
<dbReference type="Proteomes" id="UP000503448">
    <property type="component" value="Segment"/>
</dbReference>
<dbReference type="GeneID" id="65102276"/>
<name>A0A346TPW6_9ABAC</name>
<dbReference type="InterPro" id="IPR016829">
    <property type="entry name" value="SfNPV_sf27"/>
</dbReference>
<dbReference type="PIRSF" id="PIRSF025479">
    <property type="entry name" value="UCP025479"/>
    <property type="match status" value="1"/>
</dbReference>
<evidence type="ECO:0000313" key="1">
    <source>
        <dbReference type="EMBL" id="AXU41626.1"/>
    </source>
</evidence>
<dbReference type="KEGG" id="vg:65102276"/>
<dbReference type="RefSeq" id="YP_010087029.1">
    <property type="nucleotide sequence ID" value="NC_055502.1"/>
</dbReference>
<keyword evidence="2" id="KW-1185">Reference proteome</keyword>
<reference evidence="1 2" key="1">
    <citation type="submission" date="2018-05" db="EMBL/GenBank/DDBJ databases">
        <title>The complete genome sequence of an alphabaculovirus isolated from the southern armyworm, Spodoptera eridania.</title>
        <authorList>
            <person name="Harrison R.L."/>
            <person name="Rowley D.L."/>
        </authorList>
    </citation>
    <scope>NUCLEOTIDE SEQUENCE [LARGE SCALE GENOMIC DNA]</scope>
    <source>
        <strain evidence="1">251</strain>
    </source>
</reference>
<protein>
    <submittedName>
        <fullName evidence="1">ORF28</fullName>
    </submittedName>
</protein>